<organism evidence="2 3">
    <name type="scientific">Flavobacterium tagetis</name>
    <dbReference type="NCBI Taxonomy" id="2801336"/>
    <lineage>
        <taxon>Bacteria</taxon>
        <taxon>Pseudomonadati</taxon>
        <taxon>Bacteroidota</taxon>
        <taxon>Flavobacteriia</taxon>
        <taxon>Flavobacteriales</taxon>
        <taxon>Flavobacteriaceae</taxon>
        <taxon>Flavobacterium</taxon>
    </lineage>
</organism>
<dbReference type="Proteomes" id="UP000603728">
    <property type="component" value="Unassembled WGS sequence"/>
</dbReference>
<gene>
    <name evidence="2" type="ORF">JI750_08400</name>
</gene>
<dbReference type="RefSeq" id="WP_202000251.1">
    <property type="nucleotide sequence ID" value="NZ_JAERSF010000002.1"/>
</dbReference>
<name>A0ABS1KC60_9FLAO</name>
<keyword evidence="1" id="KW-0732">Signal</keyword>
<comment type="caution">
    <text evidence="2">The sequence shown here is derived from an EMBL/GenBank/DDBJ whole genome shotgun (WGS) entry which is preliminary data.</text>
</comment>
<feature type="signal peptide" evidence="1">
    <location>
        <begin position="1"/>
        <end position="18"/>
    </location>
</feature>
<proteinExistence type="predicted"/>
<reference evidence="2 3" key="1">
    <citation type="submission" date="2021-01" db="EMBL/GenBank/DDBJ databases">
        <title>Genome seq and assembly of Flavobacterium sp. GN10.</title>
        <authorList>
            <person name="Chhetri G."/>
        </authorList>
    </citation>
    <scope>NUCLEOTIDE SEQUENCE [LARGE SCALE GENOMIC DNA]</scope>
    <source>
        <strain evidence="2 3">GN10</strain>
    </source>
</reference>
<accession>A0ABS1KC60</accession>
<dbReference type="EMBL" id="JAERSF010000002">
    <property type="protein sequence ID" value="MBL0736898.1"/>
    <property type="molecule type" value="Genomic_DNA"/>
</dbReference>
<keyword evidence="3" id="KW-1185">Reference proteome</keyword>
<evidence type="ECO:0000313" key="3">
    <source>
        <dbReference type="Proteomes" id="UP000603728"/>
    </source>
</evidence>
<evidence type="ECO:0000313" key="2">
    <source>
        <dbReference type="EMBL" id="MBL0736898.1"/>
    </source>
</evidence>
<protein>
    <submittedName>
        <fullName evidence="2">Uncharacterized protein</fullName>
    </submittedName>
</protein>
<evidence type="ECO:0000256" key="1">
    <source>
        <dbReference type="SAM" id="SignalP"/>
    </source>
</evidence>
<feature type="chain" id="PRO_5046502224" evidence="1">
    <location>
        <begin position="19"/>
        <end position="278"/>
    </location>
</feature>
<sequence>MKKLFLFLFALVTFLNYGQSNPTLDFKIRFSPQTIYNQTMANSASYELTYEGSEEFLNTLKSSGVKNPTITNSTVDIESVFKTGKTNAEGNFPVIIEYLKSLDNKGNTIIPNGTLIYGKGSTSSLPKMDSIVAKGLDEASKNMIFEIVKNSFSQLALPEKKIKIGEAFSQESPLTIPIGALNIDMSITTIYKLISIVDKNAYFDINQVYTANISSENLNNIIVSGTGTGKMTYDIPNYFASENVVDMKLMFDLKQDEFNIKLNSATSIKQTARISKIK</sequence>